<dbReference type="AlphaFoldDB" id="A0A6F8PM89"/>
<dbReference type="RefSeq" id="WP_173291013.1">
    <property type="nucleotide sequence ID" value="NZ_AP021888.1"/>
</dbReference>
<feature type="domain" description="GGDEF" evidence="2">
    <location>
        <begin position="301"/>
        <end position="438"/>
    </location>
</feature>
<dbReference type="PANTHER" id="PTHR44757">
    <property type="entry name" value="DIGUANYLATE CYCLASE DGCP"/>
    <property type="match status" value="1"/>
</dbReference>
<dbReference type="PANTHER" id="PTHR44757:SF2">
    <property type="entry name" value="BIOFILM ARCHITECTURE MAINTENANCE PROTEIN MBAA"/>
    <property type="match status" value="1"/>
</dbReference>
<dbReference type="SMART" id="SM00267">
    <property type="entry name" value="GGDEF"/>
    <property type="match status" value="1"/>
</dbReference>
<dbReference type="SUPFAM" id="SSF55785">
    <property type="entry name" value="PYP-like sensor domain (PAS domain)"/>
    <property type="match status" value="2"/>
</dbReference>
<dbReference type="Pfam" id="PF08448">
    <property type="entry name" value="PAS_4"/>
    <property type="match status" value="1"/>
</dbReference>
<evidence type="ECO:0000259" key="1">
    <source>
        <dbReference type="PROSITE" id="PS50112"/>
    </source>
</evidence>
<dbReference type="InterPro" id="IPR000160">
    <property type="entry name" value="GGDEF_dom"/>
</dbReference>
<sequence>MKNAAASQFLTLQTLLQSLEDADIPVTISDALAEDMPLVFVNQAFLNLTGYTEADVIGKNCRFLQGNYQQPNATYQIRQALEKGEVCNVDLVNYTRSGREFINRLHLCPIKNHGRVEYFLGFQKNISDHTLVLIETLFNANQDHKTLIDAMSEGVVIHDATGKIVECNLSAQRILGLTLDQMQGVTSMDKRWHAVHEDGSPFPGQEHPAMRVLRTGESVFGEIMGIYHASGELRWLSINATQLTHTYNSDEPGKVLAVFTDITLQKHTEWLADHDELSRLYNRRYFNHEMPKVIQQTPPNDQRYFMMIDCDFFKGYNDSYGHNAGDEVIHLVGEMMLDQFKGEQDICFRVGGEEFAIYFVAPNKTTAFNQAENLRKAIADKAIAHKENIPWCVMTVSIGLYELPDSPSLSLMKVYDSADKALYLSKSNGRNQTNWYDEVIV</sequence>
<dbReference type="SUPFAM" id="SSF55073">
    <property type="entry name" value="Nucleotide cyclase"/>
    <property type="match status" value="1"/>
</dbReference>
<feature type="domain" description="PAS" evidence="1">
    <location>
        <begin position="140"/>
        <end position="184"/>
    </location>
</feature>
<dbReference type="InterPro" id="IPR052155">
    <property type="entry name" value="Biofilm_reg_signaling"/>
</dbReference>
<organism evidence="3 4">
    <name type="scientific">Thiosulfativibrio zosterae</name>
    <dbReference type="NCBI Taxonomy" id="2675053"/>
    <lineage>
        <taxon>Bacteria</taxon>
        <taxon>Pseudomonadati</taxon>
        <taxon>Pseudomonadota</taxon>
        <taxon>Gammaproteobacteria</taxon>
        <taxon>Thiotrichales</taxon>
        <taxon>Piscirickettsiaceae</taxon>
        <taxon>Thiosulfativibrio</taxon>
    </lineage>
</organism>
<dbReference type="InterPro" id="IPR000014">
    <property type="entry name" value="PAS"/>
</dbReference>
<evidence type="ECO:0000259" key="2">
    <source>
        <dbReference type="PROSITE" id="PS50887"/>
    </source>
</evidence>
<dbReference type="NCBIfam" id="TIGR00229">
    <property type="entry name" value="sensory_box"/>
    <property type="match status" value="2"/>
</dbReference>
<dbReference type="CDD" id="cd01949">
    <property type="entry name" value="GGDEF"/>
    <property type="match status" value="1"/>
</dbReference>
<dbReference type="NCBIfam" id="TIGR00254">
    <property type="entry name" value="GGDEF"/>
    <property type="match status" value="1"/>
</dbReference>
<dbReference type="PROSITE" id="PS50887">
    <property type="entry name" value="GGDEF"/>
    <property type="match status" value="1"/>
</dbReference>
<proteinExistence type="predicted"/>
<dbReference type="InterPro" id="IPR001610">
    <property type="entry name" value="PAC"/>
</dbReference>
<evidence type="ECO:0000313" key="3">
    <source>
        <dbReference type="EMBL" id="BBP43188.1"/>
    </source>
</evidence>
<dbReference type="SMART" id="SM00091">
    <property type="entry name" value="PAS"/>
    <property type="match status" value="2"/>
</dbReference>
<dbReference type="InterPro" id="IPR035965">
    <property type="entry name" value="PAS-like_dom_sf"/>
</dbReference>
<dbReference type="KEGG" id="tzo:THMIRHAT_09340"/>
<dbReference type="EMBL" id="AP021888">
    <property type="protein sequence ID" value="BBP43188.1"/>
    <property type="molecule type" value="Genomic_DNA"/>
</dbReference>
<dbReference type="Proteomes" id="UP000501466">
    <property type="component" value="Chromosome"/>
</dbReference>
<gene>
    <name evidence="3" type="ORF">THMIRHAT_09340</name>
</gene>
<keyword evidence="4" id="KW-1185">Reference proteome</keyword>
<dbReference type="SMART" id="SM00086">
    <property type="entry name" value="PAC"/>
    <property type="match status" value="2"/>
</dbReference>
<reference evidence="4" key="1">
    <citation type="submission" date="2019-11" db="EMBL/GenBank/DDBJ databases">
        <title>Isolation and characterization of two novel species in the genus Thiomicrorhabdus.</title>
        <authorList>
            <person name="Mochizuki J."/>
            <person name="Kojima H."/>
            <person name="Fukui M."/>
        </authorList>
    </citation>
    <scope>NUCLEOTIDE SEQUENCE [LARGE SCALE GENOMIC DNA]</scope>
    <source>
        <strain evidence="4">AkT22</strain>
    </source>
</reference>
<dbReference type="PROSITE" id="PS50112">
    <property type="entry name" value="PAS"/>
    <property type="match status" value="2"/>
</dbReference>
<dbReference type="Gene3D" id="3.30.450.20">
    <property type="entry name" value="PAS domain"/>
    <property type="match status" value="2"/>
</dbReference>
<accession>A0A6F8PM89</accession>
<dbReference type="Pfam" id="PF13426">
    <property type="entry name" value="PAS_9"/>
    <property type="match status" value="1"/>
</dbReference>
<dbReference type="InterPro" id="IPR013656">
    <property type="entry name" value="PAS_4"/>
</dbReference>
<dbReference type="Gene3D" id="3.30.70.270">
    <property type="match status" value="1"/>
</dbReference>
<dbReference type="CDD" id="cd00130">
    <property type="entry name" value="PAS"/>
    <property type="match status" value="2"/>
</dbReference>
<dbReference type="Pfam" id="PF00990">
    <property type="entry name" value="GGDEF"/>
    <property type="match status" value="1"/>
</dbReference>
<dbReference type="InterPro" id="IPR029787">
    <property type="entry name" value="Nucleotide_cyclase"/>
</dbReference>
<feature type="domain" description="PAS" evidence="1">
    <location>
        <begin position="11"/>
        <end position="83"/>
    </location>
</feature>
<protein>
    <recommendedName>
        <fullName evidence="5">Diguanylate cyclase</fullName>
    </recommendedName>
</protein>
<name>A0A6F8PM89_9GAMM</name>
<dbReference type="InterPro" id="IPR043128">
    <property type="entry name" value="Rev_trsase/Diguanyl_cyclase"/>
</dbReference>
<evidence type="ECO:0000313" key="4">
    <source>
        <dbReference type="Proteomes" id="UP000501466"/>
    </source>
</evidence>
<evidence type="ECO:0008006" key="5">
    <source>
        <dbReference type="Google" id="ProtNLM"/>
    </source>
</evidence>